<proteinExistence type="predicted"/>
<dbReference type="AlphaFoldDB" id="A0A4P6HKL2"/>
<name>A0A4P6HKL2_9BACT</name>
<protein>
    <recommendedName>
        <fullName evidence="3">DUF1834 domain-containing protein</fullName>
    </recommendedName>
</protein>
<evidence type="ECO:0008006" key="3">
    <source>
        <dbReference type="Google" id="ProtNLM"/>
    </source>
</evidence>
<evidence type="ECO:0000313" key="2">
    <source>
        <dbReference type="Proteomes" id="UP000293296"/>
    </source>
</evidence>
<reference evidence="1 2" key="1">
    <citation type="submission" date="2018-02" db="EMBL/GenBank/DDBJ databases">
        <title>Genome sequence of Desulfovibrio carbinolicus DSM 3852.</title>
        <authorList>
            <person name="Wilbanks E."/>
            <person name="Skennerton C.T."/>
            <person name="Orphan V.J."/>
        </authorList>
    </citation>
    <scope>NUCLEOTIDE SEQUENCE [LARGE SCALE GENOMIC DNA]</scope>
    <source>
        <strain evidence="1 2">DSM 3852</strain>
    </source>
</reference>
<dbReference type="EMBL" id="CP026538">
    <property type="protein sequence ID" value="QAZ67034.1"/>
    <property type="molecule type" value="Genomic_DNA"/>
</dbReference>
<accession>A0A4P6HKL2</accession>
<dbReference type="Proteomes" id="UP000293296">
    <property type="component" value="Chromosome"/>
</dbReference>
<dbReference type="OrthoDB" id="5453249at2"/>
<dbReference type="Pfam" id="PF08873">
    <property type="entry name" value="Phage_Mu_Gp37"/>
    <property type="match status" value="1"/>
</dbReference>
<dbReference type="KEGG" id="dcb:C3Y92_07240"/>
<sequence>MIAVIEEAIKRRLAEAALPYKPGIATYGGEFDEGLPEVVRRFPALWVVFAHDGPGKPANTAKTVWHIPATFVVMVGAKNLRSEAATRQGDAKQVGTYRMIADVRRLLTGQDLGLEIDPFVPGRARTLVSSSLKGQAVSAYALEWHTIYPLRLGELETPEPPLLERVGLNYHLQPDDGVPDAVDLVTCKPKGDTP</sequence>
<dbReference type="InterPro" id="IPR014972">
    <property type="entry name" value="Phage_Mu_Gp37"/>
</dbReference>
<organism evidence="1 2">
    <name type="scientific">Solidesulfovibrio carbinolicus</name>
    <dbReference type="NCBI Taxonomy" id="296842"/>
    <lineage>
        <taxon>Bacteria</taxon>
        <taxon>Pseudomonadati</taxon>
        <taxon>Thermodesulfobacteriota</taxon>
        <taxon>Desulfovibrionia</taxon>
        <taxon>Desulfovibrionales</taxon>
        <taxon>Desulfovibrionaceae</taxon>
        <taxon>Solidesulfovibrio</taxon>
    </lineage>
</organism>
<keyword evidence="2" id="KW-1185">Reference proteome</keyword>
<dbReference type="RefSeq" id="WP_129351207.1">
    <property type="nucleotide sequence ID" value="NZ_CP026538.1"/>
</dbReference>
<evidence type="ECO:0000313" key="1">
    <source>
        <dbReference type="EMBL" id="QAZ67034.1"/>
    </source>
</evidence>
<gene>
    <name evidence="1" type="ORF">C3Y92_07240</name>
</gene>